<sequence>MKTYFTTATVTIAATAAILGTAWHQSRVLGVERSRLSSLRQQLDAAASTPPEAKDPKTGGSISSKPTTQPKEVTLDAERVQFIRDMASALLMSYSAELSARRDDAMLEIGAMSIADFRRYIRAVRESGELTDAERKAHCKFAMWALIDRRPADGLTLYTESEDWVGLGIDPRSLASALRRWAAEDLPGGLAWVREATSKYPELVDEEVRQGMIGAAANTDPSLAFSLVDEFQIDPPSNATQGVMGVADTPEKRLKALKALRDYLPQIESKADRSQAGDYTVAVLGRLLAQDGVDAGTKWAESAGLTVSEIWSLGSDIGDDVRPGEEARWIEWFDRKLEDRYCGRPIGHVMAYWAKRDHKAASDWLSFAPDGAAKNAAIARFATTVLDVEPESAAQWAEFLPPGDLRTKTLMDVYCYWPKKSEASRAAARAFAAKHGLEP</sequence>
<evidence type="ECO:0008006" key="4">
    <source>
        <dbReference type="Google" id="ProtNLM"/>
    </source>
</evidence>
<feature type="compositionally biased region" description="Polar residues" evidence="1">
    <location>
        <begin position="60"/>
        <end position="71"/>
    </location>
</feature>
<protein>
    <recommendedName>
        <fullName evidence="4">DUF4034 domain-containing protein</fullName>
    </recommendedName>
</protein>
<comment type="caution">
    <text evidence="2">The sequence shown here is derived from an EMBL/GenBank/DDBJ whole genome shotgun (WGS) entry which is preliminary data.</text>
</comment>
<reference evidence="2 3" key="1">
    <citation type="submission" date="2022-10" db="EMBL/GenBank/DDBJ databases">
        <title>Luteolibacter flavescens strain MCCC 1K03193, whole genome shotgun sequencing project.</title>
        <authorList>
            <person name="Zhao G."/>
            <person name="Shen L."/>
        </authorList>
    </citation>
    <scope>NUCLEOTIDE SEQUENCE [LARGE SCALE GENOMIC DNA]</scope>
    <source>
        <strain evidence="2 3">MCCC 1K03193</strain>
    </source>
</reference>
<feature type="region of interest" description="Disordered" evidence="1">
    <location>
        <begin position="40"/>
        <end position="73"/>
    </location>
</feature>
<evidence type="ECO:0000256" key="1">
    <source>
        <dbReference type="SAM" id="MobiDB-lite"/>
    </source>
</evidence>
<gene>
    <name evidence="2" type="ORF">OKA04_03400</name>
</gene>
<dbReference type="Proteomes" id="UP001207930">
    <property type="component" value="Unassembled WGS sequence"/>
</dbReference>
<keyword evidence="3" id="KW-1185">Reference proteome</keyword>
<accession>A0ABT3FKP5</accession>
<evidence type="ECO:0000313" key="3">
    <source>
        <dbReference type="Proteomes" id="UP001207930"/>
    </source>
</evidence>
<proteinExistence type="predicted"/>
<dbReference type="EMBL" id="JAPDDS010000001">
    <property type="protein sequence ID" value="MCW1883759.1"/>
    <property type="molecule type" value="Genomic_DNA"/>
</dbReference>
<evidence type="ECO:0000313" key="2">
    <source>
        <dbReference type="EMBL" id="MCW1883759.1"/>
    </source>
</evidence>
<dbReference type="RefSeq" id="WP_264499718.1">
    <property type="nucleotide sequence ID" value="NZ_JAPDDS010000001.1"/>
</dbReference>
<organism evidence="2 3">
    <name type="scientific">Luteolibacter flavescens</name>
    <dbReference type="NCBI Taxonomy" id="1859460"/>
    <lineage>
        <taxon>Bacteria</taxon>
        <taxon>Pseudomonadati</taxon>
        <taxon>Verrucomicrobiota</taxon>
        <taxon>Verrucomicrobiia</taxon>
        <taxon>Verrucomicrobiales</taxon>
        <taxon>Verrucomicrobiaceae</taxon>
        <taxon>Luteolibacter</taxon>
    </lineage>
</organism>
<name>A0ABT3FKP5_9BACT</name>